<feature type="domain" description="DUF7939" evidence="3">
    <location>
        <begin position="485"/>
        <end position="556"/>
    </location>
</feature>
<dbReference type="Pfam" id="PF13584">
    <property type="entry name" value="BatD"/>
    <property type="match status" value="2"/>
</dbReference>
<dbReference type="OrthoDB" id="5293418at2"/>
<comment type="caution">
    <text evidence="4">The sequence shown here is derived from an EMBL/GenBank/DDBJ whole genome shotgun (WGS) entry which is preliminary data.</text>
</comment>
<proteinExistence type="predicted"/>
<protein>
    <recommendedName>
        <fullName evidence="3">DUF7939 domain-containing protein</fullName>
    </recommendedName>
</protein>
<keyword evidence="5" id="KW-1185">Reference proteome</keyword>
<dbReference type="STRING" id="64969.SAMN02745127_00470"/>
<organism evidence="4 5">
    <name type="scientific">Oceanospirillum multiglobuliferum</name>
    <dbReference type="NCBI Taxonomy" id="64969"/>
    <lineage>
        <taxon>Bacteria</taxon>
        <taxon>Pseudomonadati</taxon>
        <taxon>Pseudomonadota</taxon>
        <taxon>Gammaproteobacteria</taxon>
        <taxon>Oceanospirillales</taxon>
        <taxon>Oceanospirillaceae</taxon>
        <taxon>Oceanospirillum</taxon>
    </lineage>
</organism>
<evidence type="ECO:0000256" key="1">
    <source>
        <dbReference type="SAM" id="Phobius"/>
    </source>
</evidence>
<dbReference type="InterPro" id="IPR057699">
    <property type="entry name" value="DUF7939"/>
</dbReference>
<reference evidence="4 5" key="1">
    <citation type="submission" date="2017-01" db="EMBL/GenBank/DDBJ databases">
        <title>Genome Sequencing of a Marine Spirillum, Oceanospirillum multiglobuliferum ATCC 33336, from Japan.</title>
        <authorList>
            <person name="Carney J.G."/>
            <person name="Trachtenberg A.M."/>
            <person name="Rheaume B.A."/>
            <person name="Linnane J.D."/>
            <person name="Pitts N.L."/>
            <person name="Mykles D.L."/>
            <person name="Maclea K.S."/>
        </authorList>
    </citation>
    <scope>NUCLEOTIDE SEQUENCE [LARGE SCALE GENOMIC DNA]</scope>
    <source>
        <strain evidence="4 5">ATCC 33336</strain>
    </source>
</reference>
<dbReference type="PANTHER" id="PTHR40940">
    <property type="entry name" value="PROTEIN BATD-RELATED"/>
    <property type="match status" value="1"/>
</dbReference>
<dbReference type="Proteomes" id="UP000191418">
    <property type="component" value="Unassembled WGS sequence"/>
</dbReference>
<dbReference type="InterPro" id="IPR025738">
    <property type="entry name" value="BatD"/>
</dbReference>
<gene>
    <name evidence="4" type="ORF">BTE48_01830</name>
</gene>
<dbReference type="AlphaFoldDB" id="A0A1T4LHC7"/>
<evidence type="ECO:0000313" key="5">
    <source>
        <dbReference type="Proteomes" id="UP000191418"/>
    </source>
</evidence>
<dbReference type="RefSeq" id="WP_159445566.1">
    <property type="nucleotide sequence ID" value="NZ_FUXG01000002.1"/>
</dbReference>
<keyword evidence="1" id="KW-0812">Transmembrane</keyword>
<feature type="signal peptide" evidence="2">
    <location>
        <begin position="1"/>
        <end position="32"/>
    </location>
</feature>
<dbReference type="PANTHER" id="PTHR40940:SF1">
    <property type="entry name" value="PROTEIN BATD"/>
    <property type="match status" value="1"/>
</dbReference>
<name>A0A1T4LHC7_9GAMM</name>
<evidence type="ECO:0000256" key="2">
    <source>
        <dbReference type="SAM" id="SignalP"/>
    </source>
</evidence>
<evidence type="ECO:0000259" key="3">
    <source>
        <dbReference type="Pfam" id="PF25607"/>
    </source>
</evidence>
<keyword evidence="1" id="KW-1133">Transmembrane helix</keyword>
<dbReference type="EMBL" id="MTSM01000002">
    <property type="protein sequence ID" value="OPX56664.1"/>
    <property type="molecule type" value="Genomic_DNA"/>
</dbReference>
<accession>A0A1T4LHC7</accession>
<sequence length="571" mass="64852">MVTPIKRSHYLWTSLLLLLVLSLGLLSATVQADSFEVSVDRSRLSENETLTLSIKTDVLSLFDSPNLDPLHTDFEVLAQQARTNIQIINGQNRSEKMWEITLLPKRTGTLIIPALVLDKQTSQPITIEVQKAPRNSLQSADVFLHSEIDQQGPIYVQQQLIYTLRLYYATSISDHGLTDLALPDDLLLPLGNRRDYESQLNGRTYSVAEWQFAIYPQRSGELIIPAQTFSGRVRQNSRNYSLGSLKQIRIQSPEHRVQVLPIPDEFAQQPHWLPATSIKLSQKWSGDYSQWQVGTPITRQLLIEAKGLTAAQLPPIELGNLQNLKQYPEPAQQQDTNSAQGFSSQRSVNIALIPTQAGRVTLPAIEIPWWNTNTQRMELARLDEMTIEIQANPNSVAPAEAKPNRSANKPQVQIVRESANLLPWQLFSLSTSIIVLVLAVLFWRQRQQLAQLISTQSAQKTHAHGRTKIPFDNQSSAEYETLWRQHQNELLNLCQQHQAQQAWQAWLRWQQVQKIETSVEFDQALIELQSQLYGAQANPEQWQGYRLLQALKQLSPSVQSSSAQLQPLYPR</sequence>
<feature type="chain" id="PRO_5012752515" description="DUF7939 domain-containing protein" evidence="2">
    <location>
        <begin position="33"/>
        <end position="571"/>
    </location>
</feature>
<evidence type="ECO:0000313" key="4">
    <source>
        <dbReference type="EMBL" id="OPX56664.1"/>
    </source>
</evidence>
<keyword evidence="2" id="KW-0732">Signal</keyword>
<dbReference type="Pfam" id="PF25607">
    <property type="entry name" value="DUF7939"/>
    <property type="match status" value="1"/>
</dbReference>
<keyword evidence="1" id="KW-0472">Membrane</keyword>
<feature type="transmembrane region" description="Helical" evidence="1">
    <location>
        <begin position="421"/>
        <end position="443"/>
    </location>
</feature>